<organism evidence="1 2">
    <name type="scientific">Roseococcus pinisoli</name>
    <dbReference type="NCBI Taxonomy" id="2835040"/>
    <lineage>
        <taxon>Bacteria</taxon>
        <taxon>Pseudomonadati</taxon>
        <taxon>Pseudomonadota</taxon>
        <taxon>Alphaproteobacteria</taxon>
        <taxon>Acetobacterales</taxon>
        <taxon>Roseomonadaceae</taxon>
        <taxon>Roseococcus</taxon>
    </lineage>
</organism>
<dbReference type="Proteomes" id="UP000766336">
    <property type="component" value="Unassembled WGS sequence"/>
</dbReference>
<evidence type="ECO:0000313" key="1">
    <source>
        <dbReference type="EMBL" id="MBS7809949.1"/>
    </source>
</evidence>
<comment type="caution">
    <text evidence="1">The sequence shown here is derived from an EMBL/GenBank/DDBJ whole genome shotgun (WGS) entry which is preliminary data.</text>
</comment>
<reference evidence="1 2" key="1">
    <citation type="submission" date="2021-05" db="EMBL/GenBank/DDBJ databases">
        <title>Roseococcus sp. XZZS9, whole genome shotgun sequencing project.</title>
        <authorList>
            <person name="Zhao G."/>
            <person name="Shen L."/>
        </authorList>
    </citation>
    <scope>NUCLEOTIDE SEQUENCE [LARGE SCALE GENOMIC DNA]</scope>
    <source>
        <strain evidence="1 2">XZZS9</strain>
    </source>
</reference>
<proteinExistence type="predicted"/>
<dbReference type="RefSeq" id="WP_213668601.1">
    <property type="nucleotide sequence ID" value="NZ_JAHCDA010000001.1"/>
</dbReference>
<accession>A0ABS5Q8Y1</accession>
<protein>
    <submittedName>
        <fullName evidence="1">Uncharacterized protein</fullName>
    </submittedName>
</protein>
<sequence length="225" mass="24319">MSTSLYETYRAIRERILTAAARRIPRASAASQARALGFGWKDDEVQVANEAQFQLVLDLGVFGPMGGHSRALDREAKAGEYPEGSEEAAVLAALSRAHFTLFRVVRPHPEGGVEADDLLRGTKLRIEDRMLAQDGMEGTAFAGRLMRLGGFEMTCGAISPLTDEVIETLLGRPVTPLPTPRFLPVITPLMDEDVAALRGAAGASEFPVRVYRASLDHGLFGAVPE</sequence>
<dbReference type="EMBL" id="JAHCDA010000001">
    <property type="protein sequence ID" value="MBS7809949.1"/>
    <property type="molecule type" value="Genomic_DNA"/>
</dbReference>
<dbReference type="InterPro" id="IPR058292">
    <property type="entry name" value="DUF7986"/>
</dbReference>
<gene>
    <name evidence="1" type="ORF">KHU32_03305</name>
</gene>
<name>A0ABS5Q8Y1_9PROT</name>
<evidence type="ECO:0000313" key="2">
    <source>
        <dbReference type="Proteomes" id="UP000766336"/>
    </source>
</evidence>
<dbReference type="Pfam" id="PF25948">
    <property type="entry name" value="DUF7986"/>
    <property type="match status" value="1"/>
</dbReference>
<keyword evidence="2" id="KW-1185">Reference proteome</keyword>